<dbReference type="AlphaFoldDB" id="A0ABD5QSG2"/>
<dbReference type="RefSeq" id="WP_122106021.1">
    <property type="nucleotide sequence ID" value="NZ_JBHSKV010000014.1"/>
</dbReference>
<accession>A0ABD5QSG2</accession>
<reference evidence="2 3" key="1">
    <citation type="journal article" date="2019" name="Int. J. Syst. Evol. Microbiol.">
        <title>The Global Catalogue of Microorganisms (GCM) 10K type strain sequencing project: providing services to taxonomists for standard genome sequencing and annotation.</title>
        <authorList>
            <consortium name="The Broad Institute Genomics Platform"/>
            <consortium name="The Broad Institute Genome Sequencing Center for Infectious Disease"/>
            <person name="Wu L."/>
            <person name="Ma J."/>
        </authorList>
    </citation>
    <scope>NUCLEOTIDE SEQUENCE [LARGE SCALE GENOMIC DNA]</scope>
    <source>
        <strain evidence="2 3">CGMCC 1.16026</strain>
    </source>
</reference>
<comment type="caution">
    <text evidence="2">The sequence shown here is derived from an EMBL/GenBank/DDBJ whole genome shotgun (WGS) entry which is preliminary data.</text>
</comment>
<proteinExistence type="predicted"/>
<dbReference type="SUPFAM" id="SSF143011">
    <property type="entry name" value="RelE-like"/>
    <property type="match status" value="1"/>
</dbReference>
<dbReference type="Pfam" id="PF05016">
    <property type="entry name" value="ParE_toxin"/>
    <property type="match status" value="1"/>
</dbReference>
<evidence type="ECO:0000313" key="3">
    <source>
        <dbReference type="Proteomes" id="UP001596145"/>
    </source>
</evidence>
<evidence type="ECO:0000313" key="2">
    <source>
        <dbReference type="EMBL" id="MFC5135208.1"/>
    </source>
</evidence>
<dbReference type="Gene3D" id="3.30.2310.20">
    <property type="entry name" value="RelE-like"/>
    <property type="match status" value="1"/>
</dbReference>
<sequence length="110" mass="13004">MPRSPSKLRILPEAADDIEEIQQDDSEGATRILKKINEWKDQIQWGRVPQRHLTYLSGSKSYNFYRQRVGNSKYRVVYEISDDLMTAVAVFPKDDNAYDLDDYRSRMDRQ</sequence>
<dbReference type="EMBL" id="JBHSKV010000014">
    <property type="protein sequence ID" value="MFC5135208.1"/>
    <property type="molecule type" value="Genomic_DNA"/>
</dbReference>
<keyword evidence="1" id="KW-1277">Toxin-antitoxin system</keyword>
<protein>
    <submittedName>
        <fullName evidence="2">Type II toxin-antitoxin system RelE/ParE family toxin</fullName>
    </submittedName>
</protein>
<name>A0ABD5QSG2_9EURY</name>
<dbReference type="Proteomes" id="UP001596145">
    <property type="component" value="Unassembled WGS sequence"/>
</dbReference>
<dbReference type="InterPro" id="IPR035093">
    <property type="entry name" value="RelE/ParE_toxin_dom_sf"/>
</dbReference>
<gene>
    <name evidence="2" type="ORF">ACFPJA_10830</name>
</gene>
<organism evidence="2 3">
    <name type="scientific">Halorubrum glutamatedens</name>
    <dbReference type="NCBI Taxonomy" id="2707018"/>
    <lineage>
        <taxon>Archaea</taxon>
        <taxon>Methanobacteriati</taxon>
        <taxon>Methanobacteriota</taxon>
        <taxon>Stenosarchaea group</taxon>
        <taxon>Halobacteria</taxon>
        <taxon>Halobacteriales</taxon>
        <taxon>Haloferacaceae</taxon>
        <taxon>Halorubrum</taxon>
    </lineage>
</organism>
<dbReference type="InterPro" id="IPR007712">
    <property type="entry name" value="RelE/ParE_toxin"/>
</dbReference>
<keyword evidence="3" id="KW-1185">Reference proteome</keyword>
<evidence type="ECO:0000256" key="1">
    <source>
        <dbReference type="ARBA" id="ARBA00022649"/>
    </source>
</evidence>